<evidence type="ECO:0000313" key="2">
    <source>
        <dbReference type="EMBL" id="MFC5645436.1"/>
    </source>
</evidence>
<proteinExistence type="predicted"/>
<organism evidence="2 3">
    <name type="scientific">Kitasatospora cinereorecta</name>
    <dbReference type="NCBI Taxonomy" id="285560"/>
    <lineage>
        <taxon>Bacteria</taxon>
        <taxon>Bacillati</taxon>
        <taxon>Actinomycetota</taxon>
        <taxon>Actinomycetes</taxon>
        <taxon>Kitasatosporales</taxon>
        <taxon>Streptomycetaceae</taxon>
        <taxon>Kitasatospora</taxon>
    </lineage>
</organism>
<gene>
    <name evidence="2" type="ORF">ACFPZF_29325</name>
</gene>
<sequence>MSRLAFPFAVTALGRSAQVTYGSDAQVRQMLELLVLTHYGERVMRPELGSPAGQLVFSPQDGPAAVALRAALQSAIQQWLGDVLTLRDVEVGLEAGDGVLEVVVTYELRSNGSLAELRLRKDLG</sequence>
<keyword evidence="3" id="KW-1185">Reference proteome</keyword>
<protein>
    <submittedName>
        <fullName evidence="2">GPW/gp25 family protein</fullName>
    </submittedName>
</protein>
<dbReference type="Pfam" id="PF04965">
    <property type="entry name" value="GPW_gp25"/>
    <property type="match status" value="1"/>
</dbReference>
<accession>A0ABW0VMT9</accession>
<feature type="domain" description="IraD/Gp25-like" evidence="1">
    <location>
        <begin position="24"/>
        <end position="111"/>
    </location>
</feature>
<dbReference type="SUPFAM" id="SSF160719">
    <property type="entry name" value="gpW/gp25-like"/>
    <property type="match status" value="1"/>
</dbReference>
<evidence type="ECO:0000313" key="3">
    <source>
        <dbReference type="Proteomes" id="UP001596066"/>
    </source>
</evidence>
<comment type="caution">
    <text evidence="2">The sequence shown here is derived from an EMBL/GenBank/DDBJ whole genome shotgun (WGS) entry which is preliminary data.</text>
</comment>
<dbReference type="InterPro" id="IPR007048">
    <property type="entry name" value="IraD/Gp25-like"/>
</dbReference>
<name>A0ABW0VMT9_9ACTN</name>
<evidence type="ECO:0000259" key="1">
    <source>
        <dbReference type="Pfam" id="PF04965"/>
    </source>
</evidence>
<dbReference type="RefSeq" id="WP_346148322.1">
    <property type="nucleotide sequence ID" value="NZ_BAAAUA010000047.1"/>
</dbReference>
<reference evidence="3" key="1">
    <citation type="journal article" date="2019" name="Int. J. Syst. Evol. Microbiol.">
        <title>The Global Catalogue of Microorganisms (GCM) 10K type strain sequencing project: providing services to taxonomists for standard genome sequencing and annotation.</title>
        <authorList>
            <consortium name="The Broad Institute Genomics Platform"/>
            <consortium name="The Broad Institute Genome Sequencing Center for Infectious Disease"/>
            <person name="Wu L."/>
            <person name="Ma J."/>
        </authorList>
    </citation>
    <scope>NUCLEOTIDE SEQUENCE [LARGE SCALE GENOMIC DNA]</scope>
    <source>
        <strain evidence="3">CGMCC 4.1622</strain>
    </source>
</reference>
<dbReference type="Gene3D" id="3.10.450.40">
    <property type="match status" value="1"/>
</dbReference>
<dbReference type="EMBL" id="JBHSOC010000070">
    <property type="protein sequence ID" value="MFC5645436.1"/>
    <property type="molecule type" value="Genomic_DNA"/>
</dbReference>
<dbReference type="Proteomes" id="UP001596066">
    <property type="component" value="Unassembled WGS sequence"/>
</dbReference>